<feature type="region of interest" description="Disordered" evidence="1">
    <location>
        <begin position="28"/>
        <end position="61"/>
    </location>
</feature>
<feature type="compositionally biased region" description="Basic and acidic residues" evidence="1">
    <location>
        <begin position="49"/>
        <end position="61"/>
    </location>
</feature>
<accession>Q8RSY2</accession>
<dbReference type="AlphaFoldDB" id="Q8RSY2"/>
<protein>
    <recommendedName>
        <fullName evidence="2">Methyltransferase domain-containing protein</fullName>
    </recommendedName>
</protein>
<dbReference type="PANTHER" id="PTHR13369:SF0">
    <property type="entry name" value="GLUTATHIONE S-TRANSFERASE C-TERMINAL DOMAIN-CONTAINING PROTEIN"/>
    <property type="match status" value="1"/>
</dbReference>
<organism evidence="3">
    <name type="scientific">Pseudomonas fluorescens</name>
    <dbReference type="NCBI Taxonomy" id="294"/>
    <lineage>
        <taxon>Bacteria</taxon>
        <taxon>Pseudomonadati</taxon>
        <taxon>Pseudomonadota</taxon>
        <taxon>Gammaproteobacteria</taxon>
        <taxon>Pseudomonadales</taxon>
        <taxon>Pseudomonadaceae</taxon>
        <taxon>Pseudomonas</taxon>
    </lineage>
</organism>
<feature type="domain" description="Methyltransferase" evidence="2">
    <location>
        <begin position="83"/>
        <end position="122"/>
    </location>
</feature>
<dbReference type="PANTHER" id="PTHR13369">
    <property type="match status" value="1"/>
</dbReference>
<evidence type="ECO:0000313" key="3">
    <source>
        <dbReference type="EMBL" id="AAL71851.1"/>
    </source>
</evidence>
<reference evidence="3" key="1">
    <citation type="journal article" date="2002" name="Genetics">
        <title>Adaptive divergence in experimental populations of Pseudomonas fluorescens. I. Genetic and phenotypic bases of wrinkly spreader fitness.</title>
        <authorList>
            <person name="Spiers A.J."/>
            <person name="Kahn S.G."/>
            <person name="Bohannon J."/>
            <person name="Travisano M."/>
            <person name="Rainey P.B."/>
        </authorList>
    </citation>
    <scope>NUCLEOTIDE SEQUENCE</scope>
    <source>
        <strain evidence="3">SBW25</strain>
    </source>
</reference>
<dbReference type="EMBL" id="AY074776">
    <property type="protein sequence ID" value="AAL71851.1"/>
    <property type="molecule type" value="Genomic_DNA"/>
</dbReference>
<sequence>MGTNRSVRRRAAVCAKAQALAGLVCGKRPSGSSPVAGRSSIDLPGIRPGADRRRPGLERASRPAVTHCLQDVMAAVAIGPEHTPVALHACGDLHVRLLHLASAAGCKQLALAPCCYNRINAQAYQPLSSAGRASPLQLSIDDLGLPLSETVTAGKRVRLQRDTSMARRLGFDQLQRQLRGCDEYLSTPSLPAKLAGQALRGLLPRAGKAQRVIHRRTGLGRFRGVWLATPGRGQKPGIGAWSVSAAAGVMAGAGSCTVSRRKRLQGGSRHLLRTGLDAAQLDGACRARLKGEIVAAHPVDNSVDEFFTEPVAIYVTGQKPGWSFFVHKIKRTQNRQLRRDENASTQRLFRDIALQPIVHKHLALSE</sequence>
<evidence type="ECO:0000256" key="1">
    <source>
        <dbReference type="SAM" id="MobiDB-lite"/>
    </source>
</evidence>
<proteinExistence type="predicted"/>
<dbReference type="InterPro" id="IPR025714">
    <property type="entry name" value="Methyltranfer_dom"/>
</dbReference>
<name>Q8RSY2_PSEFL</name>
<dbReference type="Pfam" id="PF13679">
    <property type="entry name" value="Methyltransf_32"/>
    <property type="match status" value="1"/>
</dbReference>
<evidence type="ECO:0000259" key="2">
    <source>
        <dbReference type="Pfam" id="PF13679"/>
    </source>
</evidence>